<evidence type="ECO:0000256" key="5">
    <source>
        <dbReference type="ARBA" id="ARBA00022692"/>
    </source>
</evidence>
<dbReference type="InterPro" id="IPR013083">
    <property type="entry name" value="Znf_RING/FYVE/PHD"/>
</dbReference>
<evidence type="ECO:0000256" key="9">
    <source>
        <dbReference type="ARBA" id="ARBA00022833"/>
    </source>
</evidence>
<evidence type="ECO:0000313" key="16">
    <source>
        <dbReference type="Proteomes" id="UP000664132"/>
    </source>
</evidence>
<comment type="subcellular location">
    <subcellularLocation>
        <location evidence="2">Membrane</location>
        <topology evidence="2">Multi-pass membrane protein</topology>
    </subcellularLocation>
</comment>
<protein>
    <recommendedName>
        <fullName evidence="3">RING-type E3 ubiquitin transferase</fullName>
        <ecNumber evidence="3">2.3.2.27</ecNumber>
    </recommendedName>
</protein>
<keyword evidence="4" id="KW-0808">Transferase</keyword>
<evidence type="ECO:0000313" key="15">
    <source>
        <dbReference type="EMBL" id="KAG4426224.1"/>
    </source>
</evidence>
<organism evidence="15 16">
    <name type="scientific">Cadophora malorum</name>
    <dbReference type="NCBI Taxonomy" id="108018"/>
    <lineage>
        <taxon>Eukaryota</taxon>
        <taxon>Fungi</taxon>
        <taxon>Dikarya</taxon>
        <taxon>Ascomycota</taxon>
        <taxon>Pezizomycotina</taxon>
        <taxon>Leotiomycetes</taxon>
        <taxon>Helotiales</taxon>
        <taxon>Ploettnerulaceae</taxon>
        <taxon>Cadophora</taxon>
    </lineage>
</organism>
<dbReference type="GO" id="GO:0061630">
    <property type="term" value="F:ubiquitin protein ligase activity"/>
    <property type="evidence" value="ECO:0007669"/>
    <property type="project" value="UniProtKB-EC"/>
</dbReference>
<dbReference type="GO" id="GO:0016567">
    <property type="term" value="P:protein ubiquitination"/>
    <property type="evidence" value="ECO:0007669"/>
    <property type="project" value="TreeGrafter"/>
</dbReference>
<dbReference type="EMBL" id="JAFJYH010000004">
    <property type="protein sequence ID" value="KAG4426224.1"/>
    <property type="molecule type" value="Genomic_DNA"/>
</dbReference>
<feature type="domain" description="RING-type" evidence="14">
    <location>
        <begin position="167"/>
        <end position="209"/>
    </location>
</feature>
<dbReference type="GO" id="GO:0016020">
    <property type="term" value="C:membrane"/>
    <property type="evidence" value="ECO:0007669"/>
    <property type="project" value="UniProtKB-SubCell"/>
</dbReference>
<evidence type="ECO:0000256" key="10">
    <source>
        <dbReference type="ARBA" id="ARBA00022989"/>
    </source>
</evidence>
<keyword evidence="9" id="KW-0862">Zinc</keyword>
<keyword evidence="5" id="KW-0812">Transmembrane</keyword>
<dbReference type="PANTHER" id="PTHR45977:SF4">
    <property type="entry name" value="RING-TYPE DOMAIN-CONTAINING PROTEIN"/>
    <property type="match status" value="1"/>
</dbReference>
<comment type="caution">
    <text evidence="15">The sequence shown here is derived from an EMBL/GenBank/DDBJ whole genome shotgun (WGS) entry which is preliminary data.</text>
</comment>
<dbReference type="InterPro" id="IPR001841">
    <property type="entry name" value="Znf_RING"/>
</dbReference>
<keyword evidence="8" id="KW-0833">Ubl conjugation pathway</keyword>
<evidence type="ECO:0000256" key="8">
    <source>
        <dbReference type="ARBA" id="ARBA00022786"/>
    </source>
</evidence>
<evidence type="ECO:0000256" key="4">
    <source>
        <dbReference type="ARBA" id="ARBA00022679"/>
    </source>
</evidence>
<keyword evidence="11" id="KW-0472">Membrane</keyword>
<evidence type="ECO:0000256" key="2">
    <source>
        <dbReference type="ARBA" id="ARBA00004141"/>
    </source>
</evidence>
<dbReference type="Proteomes" id="UP000664132">
    <property type="component" value="Unassembled WGS sequence"/>
</dbReference>
<dbReference type="EC" id="2.3.2.27" evidence="3"/>
<evidence type="ECO:0000256" key="3">
    <source>
        <dbReference type="ARBA" id="ARBA00012483"/>
    </source>
</evidence>
<evidence type="ECO:0000256" key="1">
    <source>
        <dbReference type="ARBA" id="ARBA00000900"/>
    </source>
</evidence>
<dbReference type="GO" id="GO:0008270">
    <property type="term" value="F:zinc ion binding"/>
    <property type="evidence" value="ECO:0007669"/>
    <property type="project" value="UniProtKB-KW"/>
</dbReference>
<keyword evidence="7 12" id="KW-0863">Zinc-finger</keyword>
<evidence type="ECO:0000259" key="14">
    <source>
        <dbReference type="PROSITE" id="PS50089"/>
    </source>
</evidence>
<keyword evidence="16" id="KW-1185">Reference proteome</keyword>
<evidence type="ECO:0000256" key="12">
    <source>
        <dbReference type="PROSITE-ProRule" id="PRU00175"/>
    </source>
</evidence>
<keyword evidence="10" id="KW-1133">Transmembrane helix</keyword>
<name>A0A8H7WJW4_9HELO</name>
<dbReference type="SUPFAM" id="SSF57850">
    <property type="entry name" value="RING/U-box"/>
    <property type="match status" value="1"/>
</dbReference>
<feature type="coiled-coil region" evidence="13">
    <location>
        <begin position="96"/>
        <end position="127"/>
    </location>
</feature>
<dbReference type="Pfam" id="PF13639">
    <property type="entry name" value="zf-RING_2"/>
    <property type="match status" value="1"/>
</dbReference>
<evidence type="ECO:0000256" key="11">
    <source>
        <dbReference type="ARBA" id="ARBA00023136"/>
    </source>
</evidence>
<evidence type="ECO:0000256" key="6">
    <source>
        <dbReference type="ARBA" id="ARBA00022723"/>
    </source>
</evidence>
<dbReference type="PROSITE" id="PS50089">
    <property type="entry name" value="ZF_RING_2"/>
    <property type="match status" value="1"/>
</dbReference>
<dbReference type="CDD" id="cd16454">
    <property type="entry name" value="RING-H2_PA-TM-RING"/>
    <property type="match status" value="1"/>
</dbReference>
<dbReference type="PANTHER" id="PTHR45977">
    <property type="entry name" value="TARGET OF ERK KINASE MPK-1"/>
    <property type="match status" value="1"/>
</dbReference>
<dbReference type="OrthoDB" id="3543757at2759"/>
<comment type="catalytic activity">
    <reaction evidence="1">
        <text>S-ubiquitinyl-[E2 ubiquitin-conjugating enzyme]-L-cysteine + [acceptor protein]-L-lysine = [E2 ubiquitin-conjugating enzyme]-L-cysteine + N(6)-ubiquitinyl-[acceptor protein]-L-lysine.</text>
        <dbReference type="EC" id="2.3.2.27"/>
    </reaction>
</comment>
<keyword evidence="13" id="KW-0175">Coiled coil</keyword>
<reference evidence="15" key="1">
    <citation type="submission" date="2021-02" db="EMBL/GenBank/DDBJ databases">
        <title>Genome sequence Cadophora malorum strain M34.</title>
        <authorList>
            <person name="Stefanovic E."/>
            <person name="Vu D."/>
            <person name="Scully C."/>
            <person name="Dijksterhuis J."/>
            <person name="Roader J."/>
            <person name="Houbraken J."/>
        </authorList>
    </citation>
    <scope>NUCLEOTIDE SEQUENCE</scope>
    <source>
        <strain evidence="15">M34</strain>
    </source>
</reference>
<sequence length="277" mass="31408">MAAPCTQLDTFYDVCGHQTTDATHVRNCSLWNGTSDRPSLSFQCPSLEIRYTHLQGHCPNCQVDFARGLPHPPGQLERLRADCRTRVDEQNARDAAREVAAENAGAAEEIEQQKRKERKEAWFYEQERRRRNAEAAGTPLEDHPLVYRPDLPCSHLLERVDGNSENCSVCTESMEVSQDIRQLPCKHHFHVGCITPWFDKRKKTCPLCRHEYNLVFVPKFDGMTDTATQMVPGFNGGMRPFVEAELAGLDIGFTYGLNSYFGRRDSFDEGPARGSLI</sequence>
<evidence type="ECO:0000256" key="13">
    <source>
        <dbReference type="SAM" id="Coils"/>
    </source>
</evidence>
<gene>
    <name evidence="15" type="ORF">IFR04_000690</name>
</gene>
<dbReference type="SMART" id="SM00184">
    <property type="entry name" value="RING"/>
    <property type="match status" value="1"/>
</dbReference>
<dbReference type="Gene3D" id="3.30.40.10">
    <property type="entry name" value="Zinc/RING finger domain, C3HC4 (zinc finger)"/>
    <property type="match status" value="1"/>
</dbReference>
<keyword evidence="6" id="KW-0479">Metal-binding</keyword>
<dbReference type="GO" id="GO:0006511">
    <property type="term" value="P:ubiquitin-dependent protein catabolic process"/>
    <property type="evidence" value="ECO:0007669"/>
    <property type="project" value="TreeGrafter"/>
</dbReference>
<proteinExistence type="predicted"/>
<accession>A0A8H7WJW4</accession>
<dbReference type="AlphaFoldDB" id="A0A8H7WJW4"/>
<evidence type="ECO:0000256" key="7">
    <source>
        <dbReference type="ARBA" id="ARBA00022771"/>
    </source>
</evidence>